<dbReference type="PANTHER" id="PTHR15682">
    <property type="entry name" value="UNHEALTHY RIBOSOME BIOGENESIS PROTEIN 2 HOMOLOG"/>
    <property type="match status" value="1"/>
</dbReference>
<evidence type="ECO:0000313" key="3">
    <source>
        <dbReference type="EMBL" id="KFX44994.1"/>
    </source>
</evidence>
<dbReference type="EMBL" id="JPOX01000025">
    <property type="protein sequence ID" value="KFX44994.1"/>
    <property type="molecule type" value="Genomic_DNA"/>
</dbReference>
<evidence type="ECO:0000259" key="2">
    <source>
        <dbReference type="Pfam" id="PF10441"/>
    </source>
</evidence>
<sequence>MAPSKDTAGPSQEALLRLEKSTEDSDRQLVAAAQILKLDLSDTASPLPSPDAFELITRPAPKEEWVLRWLLKRLKTATYRAHPRSYILLQKLLQRISRRAIASTFVEYKFAQLLKDIVDDLNNAVFKSLSDGITRSPSDSETSETVQGSPVRSKKRKRGNDNAGADDDIVMHDAGSGDSQSEHAVLAYSRFSDALYVLMNLVNDQSDRGNVSQFHLQQSLRLEPAVLAGILGKLIRLSGGLAVEYVQEKQSDQLLHLLKMTTAYFSLWDFKKAGINSADKSSINLTFTKTAFSESCFLEALRLYRIVLSSGVDSEDARFITRSIEKLIALHVVLPARSLFMDRGGSGIDYSKDEDPDWSAVQPVTATFKPLFEDRSPIDIKCNDASSVDQNSCIFPATWKPAELIPTFYDIVARSVPRDSFRRQNTEASWLETVFVALAELAYSSTQKLGGDSLGFIPLLEQLFIVVRARKISLSLHTFLTHASYTGLLKGKEYPQHIRWSLTALLIELGADIFLPNSGFKDSSRLLDALFQSLHHVRSDMSNQETYQLVKKKVVIPLLRAFAAARDLPTFARFWYEQLREIEVARDNQDMVTEKSIYSVWEDDDVLVVYQEALKSTTSNVFLKSQIETAISTVTKSGHISKSPESYAYFVILEAGSRIWGHNGLPGLRIDLVTGLMEALYKTLSKRKGDRHWLWRLWRVARNLMSISLKSTLNTPNELADKFKREVLVVTNFSTGPTKLRSGWNGHQESFEACRFLMTLSKDLYPATSAERREILHVIINCLTGSFDSIIEAKLEGWNGRYQDIDGLAQQATAVIECLLEHPDLLSELVFEDLKIFVKFLWDLTSSSSKDWKQNKIPEITECVSFKQLWRVFVSYDYLTDNPPLASAVARALCESFMETIEDGQKQSAIFRYLPGIVQDLPGIPVRHSEVPKYKDVVEALMTKVDYPAEFVPFIVSLINGWCHESRQVGPDILEWITSDIPLQDSSVDMRTIESFRSLICTVFDCELKACKSPAEMSKFMKRFYKLTTSRVEPSTKQLELSVKNKRQPSTLTPIFVGTSMRLLWERQAVESKVLSDIARQRDKIFGVLLARLDHCTKTLRQKSQTEVAVLLATTFQMLEDFDDLASQQNAELDKSSELGENYPDLKVGIQSIAQRQKIARAARSKGFGFNDSTLLQGIGLCRMQACEQTYLAREFTTKLKDMNNADRIKAIDELKTTGFNGSEGASRLLLSGLAVSVLDEIVEKDSAEAREVSSLCTAVTNVLQHSINEIERFSLAAECVDIILRLHPRGVIQYNIDSCLTAVTTTMSKIDSTRETNDISPKSISTIYTRLCRILGTIVGLYRQQLGGRFHLLIPALQSLLKALFAPNQKRTQGSRLALGTSHTVQFTRLLTSLCDPTVSAVSRPSRPTGNSSHSLIDQTKRAKVIAGQHLRMLIESYAQYMLEAPLQPDIKTALAPGLYAILDAMPAESKRGLNAGMDISSRAIFKTLHEEYARFGKWNSKG</sequence>
<dbReference type="HOGENOM" id="CLU_005258_0_0_1"/>
<feature type="domain" description="Nucleolar 27S pre-rRNA processing Urb2/Npa2 C-terminal" evidence="2">
    <location>
        <begin position="1276"/>
        <end position="1502"/>
    </location>
</feature>
<dbReference type="PANTHER" id="PTHR15682:SF2">
    <property type="entry name" value="UNHEALTHY RIBOSOME BIOGENESIS PROTEIN 2 HOMOLOG"/>
    <property type="match status" value="1"/>
</dbReference>
<dbReference type="eggNOG" id="ENOG502QTEB">
    <property type="taxonomic scope" value="Eukaryota"/>
</dbReference>
<gene>
    <name evidence="3" type="ORF">GQ26_0250920</name>
</gene>
<proteinExistence type="predicted"/>
<dbReference type="SUPFAM" id="SSF48371">
    <property type="entry name" value="ARM repeat"/>
    <property type="match status" value="1"/>
</dbReference>
<protein>
    <submittedName>
        <fullName evidence="3">Nucleolar pre-ribosomal-associated protein 2</fullName>
    </submittedName>
</protein>
<organism evidence="3">
    <name type="scientific">Talaromyces marneffei PM1</name>
    <dbReference type="NCBI Taxonomy" id="1077442"/>
    <lineage>
        <taxon>Eukaryota</taxon>
        <taxon>Fungi</taxon>
        <taxon>Dikarya</taxon>
        <taxon>Ascomycota</taxon>
        <taxon>Pezizomycotina</taxon>
        <taxon>Eurotiomycetes</taxon>
        <taxon>Eurotiomycetidae</taxon>
        <taxon>Eurotiales</taxon>
        <taxon>Trichocomaceae</taxon>
        <taxon>Talaromyces</taxon>
        <taxon>Talaromyces sect. Talaromyces</taxon>
    </lineage>
</organism>
<dbReference type="InterPro" id="IPR052609">
    <property type="entry name" value="Ribosome_Biogenesis_Reg"/>
</dbReference>
<name>A0A093V4Y4_TALMA</name>
<comment type="caution">
    <text evidence="3">The sequence shown here is derived from an EMBL/GenBank/DDBJ whole genome shotgun (WGS) entry which is preliminary data.</text>
</comment>
<dbReference type="InterPro" id="IPR018849">
    <property type="entry name" value="Urb2/Npa2_C"/>
</dbReference>
<reference evidence="3" key="2">
    <citation type="journal article" date="2014" name="PLoS Genet.">
        <title>Signature gene expression reveals novel clues to the molecular mechanisms of dimorphic transition in Penicillium marneffei.</title>
        <authorList>
            <person name="Yang E."/>
            <person name="Wang G."/>
            <person name="Cai J."/>
            <person name="Woo P.C."/>
            <person name="Lau S.K."/>
            <person name="Yuen K.-Y."/>
            <person name="Chow W.-N."/>
            <person name="Lin X."/>
        </authorList>
    </citation>
    <scope>NUCLEOTIDE SEQUENCE</scope>
    <source>
        <strain evidence="3">PM1</strain>
    </source>
</reference>
<evidence type="ECO:0000256" key="1">
    <source>
        <dbReference type="SAM" id="MobiDB-lite"/>
    </source>
</evidence>
<dbReference type="GO" id="GO:0042254">
    <property type="term" value="P:ribosome biogenesis"/>
    <property type="evidence" value="ECO:0007669"/>
    <property type="project" value="TreeGrafter"/>
</dbReference>
<accession>A0A093V4Y4</accession>
<dbReference type="InterPro" id="IPR016024">
    <property type="entry name" value="ARM-type_fold"/>
</dbReference>
<dbReference type="GO" id="GO:0005730">
    <property type="term" value="C:nucleolus"/>
    <property type="evidence" value="ECO:0007669"/>
    <property type="project" value="TreeGrafter"/>
</dbReference>
<dbReference type="Pfam" id="PF10441">
    <property type="entry name" value="Urb2"/>
    <property type="match status" value="1"/>
</dbReference>
<feature type="region of interest" description="Disordered" evidence="1">
    <location>
        <begin position="132"/>
        <end position="177"/>
    </location>
</feature>
<feature type="compositionally biased region" description="Polar residues" evidence="1">
    <location>
        <begin position="132"/>
        <end position="150"/>
    </location>
</feature>
<reference key="1">
    <citation type="journal article" date="2014" name="PLoS Genet.">
        <title>Signature Gene Expression Reveals Novel Clues to the Molecular Mechanisms of Dimorphic Transition in Penicillium marneffei.</title>
        <authorList>
            <person name="Yang E."/>
            <person name="Wang G."/>
            <person name="Cai J."/>
            <person name="Woo P.C."/>
            <person name="Lau S.K."/>
            <person name="Yuen K.-Y."/>
            <person name="Chow W.-N."/>
            <person name="Lin X."/>
        </authorList>
    </citation>
    <scope>NUCLEOTIDE SEQUENCE [LARGE SCALE GENOMIC DNA]</scope>
    <source>
        <strain>PM1</strain>
    </source>
</reference>